<dbReference type="InterPro" id="IPR000683">
    <property type="entry name" value="Gfo/Idh/MocA-like_OxRdtase_N"/>
</dbReference>
<reference evidence="6" key="1">
    <citation type="journal article" date="2017" name="Genome Announc.">
        <title>Draft Genome Sequence of Terrimicrobium sacchariphilum NM-5T, a Facultative Anaerobic Soil Bacterium of the Class Spartobacteria.</title>
        <authorList>
            <person name="Qiu Y.L."/>
            <person name="Tourlousse D.M."/>
            <person name="Matsuura N."/>
            <person name="Ohashi A."/>
            <person name="Sekiguchi Y."/>
        </authorList>
    </citation>
    <scope>NUCLEOTIDE SEQUENCE [LARGE SCALE GENOMIC DNA]</scope>
    <source>
        <strain evidence="6">NM-5</strain>
    </source>
</reference>
<comment type="caution">
    <text evidence="5">The sequence shown here is derived from an EMBL/GenBank/DDBJ whole genome shotgun (WGS) entry which is preliminary data.</text>
</comment>
<organism evidence="5 6">
    <name type="scientific">Terrimicrobium sacchariphilum</name>
    <dbReference type="NCBI Taxonomy" id="690879"/>
    <lineage>
        <taxon>Bacteria</taxon>
        <taxon>Pseudomonadati</taxon>
        <taxon>Verrucomicrobiota</taxon>
        <taxon>Terrimicrobiia</taxon>
        <taxon>Terrimicrobiales</taxon>
        <taxon>Terrimicrobiaceae</taxon>
        <taxon>Terrimicrobium</taxon>
    </lineage>
</organism>
<dbReference type="InParanoid" id="A0A146G569"/>
<dbReference type="InterPro" id="IPR036291">
    <property type="entry name" value="NAD(P)-bd_dom_sf"/>
</dbReference>
<keyword evidence="2" id="KW-0560">Oxidoreductase</keyword>
<proteinExistence type="inferred from homology"/>
<evidence type="ECO:0000259" key="4">
    <source>
        <dbReference type="Pfam" id="PF22725"/>
    </source>
</evidence>
<dbReference type="Pfam" id="PF01408">
    <property type="entry name" value="GFO_IDH_MocA"/>
    <property type="match status" value="1"/>
</dbReference>
<keyword evidence="6" id="KW-1185">Reference proteome</keyword>
<evidence type="ECO:0000313" key="6">
    <source>
        <dbReference type="Proteomes" id="UP000076023"/>
    </source>
</evidence>
<dbReference type="GO" id="GO:0000166">
    <property type="term" value="F:nucleotide binding"/>
    <property type="evidence" value="ECO:0007669"/>
    <property type="project" value="InterPro"/>
</dbReference>
<dbReference type="GO" id="GO:0016491">
    <property type="term" value="F:oxidoreductase activity"/>
    <property type="evidence" value="ECO:0007669"/>
    <property type="project" value="UniProtKB-KW"/>
</dbReference>
<evidence type="ECO:0000259" key="3">
    <source>
        <dbReference type="Pfam" id="PF01408"/>
    </source>
</evidence>
<comment type="similarity">
    <text evidence="1">Belongs to the Gfo/Idh/MocA family.</text>
</comment>
<dbReference type="InterPro" id="IPR055170">
    <property type="entry name" value="GFO_IDH_MocA-like_dom"/>
</dbReference>
<gene>
    <name evidence="5" type="ORF">TSACC_2951</name>
</gene>
<dbReference type="EMBL" id="BDCO01000002">
    <property type="protein sequence ID" value="GAT32552.1"/>
    <property type="molecule type" value="Genomic_DNA"/>
</dbReference>
<evidence type="ECO:0000256" key="1">
    <source>
        <dbReference type="ARBA" id="ARBA00010928"/>
    </source>
</evidence>
<evidence type="ECO:0000313" key="5">
    <source>
        <dbReference type="EMBL" id="GAT32552.1"/>
    </source>
</evidence>
<sequence>MAIVGLSFGRHIVELLHSTPASEFIELSAVCDIRKDLAETVGRERGVRATDSLEELLADPKIQAIGLFTGPYRRAELIRTVLHAGKDVLTTKPFELDSAEAEQILREAQQLGRTIHLNSPSPEPTADIRQVLQWRDQYDLGALVSARGDVWASYFEKSDGSWMDNPDKCPGGAMMRLGIYLINDILQLAGVPNAVSFASSRIRTGRPTPDNALLTLSFPSGCLGSIHTSFCVRDGDQYGNGLSLHFERGSIYRNVGSERAVARPERAQLSLVRLDGDSRVVEVASFDECSGVYQWEEFYRALTLRESISEEYINRIVAGVRVLESLRHLTVRRDRSPATSPVEAVAV</sequence>
<evidence type="ECO:0000256" key="2">
    <source>
        <dbReference type="ARBA" id="ARBA00023002"/>
    </source>
</evidence>
<dbReference type="InterPro" id="IPR051317">
    <property type="entry name" value="Gfo/Idh/MocA_oxidoreduct"/>
</dbReference>
<protein>
    <submittedName>
        <fullName evidence="5">Predicted dehydrogenase</fullName>
    </submittedName>
</protein>
<dbReference type="SUPFAM" id="SSF51735">
    <property type="entry name" value="NAD(P)-binding Rossmann-fold domains"/>
    <property type="match status" value="1"/>
</dbReference>
<dbReference type="Gene3D" id="3.40.50.720">
    <property type="entry name" value="NAD(P)-binding Rossmann-like Domain"/>
    <property type="match status" value="1"/>
</dbReference>
<dbReference type="PANTHER" id="PTHR43708:SF5">
    <property type="entry name" value="CONSERVED EXPRESSED OXIDOREDUCTASE (EUROFUNG)-RELATED"/>
    <property type="match status" value="1"/>
</dbReference>
<feature type="domain" description="GFO/IDH/MocA-like oxidoreductase" evidence="4">
    <location>
        <begin position="129"/>
        <end position="251"/>
    </location>
</feature>
<dbReference type="PANTHER" id="PTHR43708">
    <property type="entry name" value="CONSERVED EXPRESSED OXIDOREDUCTASE (EUROFUNG)"/>
    <property type="match status" value="1"/>
</dbReference>
<feature type="domain" description="Gfo/Idh/MocA-like oxidoreductase N-terminal" evidence="3">
    <location>
        <begin position="2"/>
        <end position="118"/>
    </location>
</feature>
<dbReference type="Gene3D" id="3.30.360.10">
    <property type="entry name" value="Dihydrodipicolinate Reductase, domain 2"/>
    <property type="match status" value="1"/>
</dbReference>
<dbReference type="AlphaFoldDB" id="A0A146G569"/>
<accession>A0A146G569</accession>
<dbReference type="Pfam" id="PF22725">
    <property type="entry name" value="GFO_IDH_MocA_C3"/>
    <property type="match status" value="1"/>
</dbReference>
<dbReference type="Proteomes" id="UP000076023">
    <property type="component" value="Unassembled WGS sequence"/>
</dbReference>
<dbReference type="STRING" id="690879.TSACC_2951"/>
<name>A0A146G569_TERSA</name>